<feature type="compositionally biased region" description="Basic residues" evidence="1">
    <location>
        <begin position="8"/>
        <end position="27"/>
    </location>
</feature>
<organism evidence="2 3">
    <name type="scientific">Stephania cephalantha</name>
    <dbReference type="NCBI Taxonomy" id="152367"/>
    <lineage>
        <taxon>Eukaryota</taxon>
        <taxon>Viridiplantae</taxon>
        <taxon>Streptophyta</taxon>
        <taxon>Embryophyta</taxon>
        <taxon>Tracheophyta</taxon>
        <taxon>Spermatophyta</taxon>
        <taxon>Magnoliopsida</taxon>
        <taxon>Ranunculales</taxon>
        <taxon>Menispermaceae</taxon>
        <taxon>Menispermoideae</taxon>
        <taxon>Cissampelideae</taxon>
        <taxon>Stephania</taxon>
    </lineage>
</organism>
<accession>A0AAP0P292</accession>
<dbReference type="InterPro" id="IPR056895">
    <property type="entry name" value="AtTam9"/>
</dbReference>
<dbReference type="AlphaFoldDB" id="A0AAP0P292"/>
<keyword evidence="3" id="KW-1185">Reference proteome</keyword>
<name>A0AAP0P292_9MAGN</name>
<feature type="compositionally biased region" description="Polar residues" evidence="1">
    <location>
        <begin position="43"/>
        <end position="59"/>
    </location>
</feature>
<reference evidence="2 3" key="1">
    <citation type="submission" date="2024-01" db="EMBL/GenBank/DDBJ databases">
        <title>Genome assemblies of Stephania.</title>
        <authorList>
            <person name="Yang L."/>
        </authorList>
    </citation>
    <scope>NUCLEOTIDE SEQUENCE [LARGE SCALE GENOMIC DNA]</scope>
    <source>
        <strain evidence="2">JXDWG</strain>
        <tissue evidence="2">Leaf</tissue>
    </source>
</reference>
<dbReference type="Pfam" id="PF25111">
    <property type="entry name" value="AtTam9"/>
    <property type="match status" value="1"/>
</dbReference>
<evidence type="ECO:0000313" key="3">
    <source>
        <dbReference type="Proteomes" id="UP001419268"/>
    </source>
</evidence>
<evidence type="ECO:0000256" key="1">
    <source>
        <dbReference type="SAM" id="MobiDB-lite"/>
    </source>
</evidence>
<dbReference type="Proteomes" id="UP001419268">
    <property type="component" value="Unassembled WGS sequence"/>
</dbReference>
<gene>
    <name evidence="2" type="ORF">Scep_014901</name>
</gene>
<comment type="caution">
    <text evidence="2">The sequence shown here is derived from an EMBL/GenBank/DDBJ whole genome shotgun (WGS) entry which is preliminary data.</text>
</comment>
<dbReference type="EMBL" id="JBBNAG010000006">
    <property type="protein sequence ID" value="KAK9126055.1"/>
    <property type="molecule type" value="Genomic_DNA"/>
</dbReference>
<feature type="region of interest" description="Disordered" evidence="1">
    <location>
        <begin position="1"/>
        <end position="87"/>
    </location>
</feature>
<sequence>MTDQSNRGRARRGGGRRQTRRARRLRRGGGGGIVGDEGDIEPDTQTLAMESATEKSFASEQAGEARERRDYGAMAGSRPGEDSRVRTQAIESPEHCVEYMRLYGLLDLDLNDPDLAPLFK</sequence>
<evidence type="ECO:0000313" key="2">
    <source>
        <dbReference type="EMBL" id="KAK9126055.1"/>
    </source>
</evidence>
<proteinExistence type="predicted"/>
<protein>
    <submittedName>
        <fullName evidence="2">Uncharacterized protein</fullName>
    </submittedName>
</protein>